<evidence type="ECO:0000313" key="4">
    <source>
        <dbReference type="Proteomes" id="UP000313948"/>
    </source>
</evidence>
<evidence type="ECO:0000313" key="3">
    <source>
        <dbReference type="EMBL" id="QDB80372.1"/>
    </source>
</evidence>
<keyword evidence="2" id="KW-0812">Transmembrane</keyword>
<evidence type="ECO:0000256" key="2">
    <source>
        <dbReference type="SAM" id="Phobius"/>
    </source>
</evidence>
<gene>
    <name evidence="3" type="ORF">FE251_14025</name>
</gene>
<reference evidence="3 4" key="1">
    <citation type="submission" date="2019-05" db="EMBL/GenBank/DDBJ databases">
        <title>Georgenia *** sp. nov., and Georgenia *** sp. nov., isolated from the intestinal contents of plateau pika (Ochotona curzoniae) in the Qinghai-Tibet plateau of China.</title>
        <authorList>
            <person name="Tian Z."/>
        </authorList>
    </citation>
    <scope>NUCLEOTIDE SEQUENCE [LARGE SCALE GENOMIC DNA]</scope>
    <source>
        <strain evidence="3 4">Z294</strain>
    </source>
</reference>
<proteinExistence type="predicted"/>
<feature type="region of interest" description="Disordered" evidence="1">
    <location>
        <begin position="1"/>
        <end position="47"/>
    </location>
</feature>
<dbReference type="Proteomes" id="UP000313948">
    <property type="component" value="Chromosome"/>
</dbReference>
<accession>A0ABX5VPJ6</accession>
<feature type="compositionally biased region" description="Basic and acidic residues" evidence="1">
    <location>
        <begin position="1"/>
        <end position="12"/>
    </location>
</feature>
<sequence>MDEDEALARLRAADPAAGAEPDAERLAERTAEHRGDELAARRERRTPRWAAVAAVAAGALVVGGAGFGIGRAATDAPAPQAGTGQVATTPETMAGGGEARASADMSFPGGMGGRTTFTAQGLGDERSTAAAWALDAAGTVSAETASRAAEVLGVEGEPRQEGGWIVGPVDGNGPTVEIGNDGNASVWFYDPAIDELLTDVEPMPLPEPAEGSAAEEGMSSSSGDAGVPDVAPAEPTGEGPEADAATDGPGAVLRETLAALGVDADAAEYEVQPHWSGGELQSVVAHQTAGGARTGLMWNAEVAGDRVYTLSGPLAPLVPLGDYEVVSPTEAVARLGDPRFGGSEVWRDDVMRIMPAPDERDWNAPPAAPPAAGDPIPWSVTDVTITAAELGLIEHWTDGDAALLLPAYELSDADGRTWRVLAVADEQLAF</sequence>
<dbReference type="RefSeq" id="WP_139949081.1">
    <property type="nucleotide sequence ID" value="NZ_CP040899.1"/>
</dbReference>
<keyword evidence="2" id="KW-1133">Transmembrane helix</keyword>
<dbReference type="EMBL" id="CP040899">
    <property type="protein sequence ID" value="QDB80372.1"/>
    <property type="molecule type" value="Genomic_DNA"/>
</dbReference>
<feature type="compositionally biased region" description="Low complexity" evidence="1">
    <location>
        <begin position="208"/>
        <end position="226"/>
    </location>
</feature>
<keyword evidence="2" id="KW-0472">Membrane</keyword>
<feature type="compositionally biased region" description="Basic and acidic residues" evidence="1">
    <location>
        <begin position="22"/>
        <end position="41"/>
    </location>
</feature>
<organism evidence="3 4">
    <name type="scientific">Georgenia wutianyii</name>
    <dbReference type="NCBI Taxonomy" id="2585135"/>
    <lineage>
        <taxon>Bacteria</taxon>
        <taxon>Bacillati</taxon>
        <taxon>Actinomycetota</taxon>
        <taxon>Actinomycetes</taxon>
        <taxon>Micrococcales</taxon>
        <taxon>Bogoriellaceae</taxon>
        <taxon>Georgenia</taxon>
    </lineage>
</organism>
<keyword evidence="4" id="KW-1185">Reference proteome</keyword>
<evidence type="ECO:0000256" key="1">
    <source>
        <dbReference type="SAM" id="MobiDB-lite"/>
    </source>
</evidence>
<feature type="region of interest" description="Disordered" evidence="1">
    <location>
        <begin position="202"/>
        <end position="248"/>
    </location>
</feature>
<feature type="transmembrane region" description="Helical" evidence="2">
    <location>
        <begin position="49"/>
        <end position="70"/>
    </location>
</feature>
<protein>
    <submittedName>
        <fullName evidence="3">Uncharacterized protein</fullName>
    </submittedName>
</protein>
<name>A0ABX5VPJ6_9MICO</name>